<dbReference type="InterPro" id="IPR006400">
    <property type="entry name" value="Hopene-cyclase"/>
</dbReference>
<dbReference type="NCBIfam" id="TIGR01507">
    <property type="entry name" value="hopene_cyclase"/>
    <property type="match status" value="1"/>
</dbReference>
<feature type="domain" description="Squalene cyclase N-terminal" evidence="6">
    <location>
        <begin position="9"/>
        <end position="292"/>
    </location>
</feature>
<keyword evidence="8" id="KW-1185">Reference proteome</keyword>
<evidence type="ECO:0000256" key="2">
    <source>
        <dbReference type="ARBA" id="ARBA00009755"/>
    </source>
</evidence>
<dbReference type="InterPro" id="IPR008930">
    <property type="entry name" value="Terpenoid_cyclase/PrenylTrfase"/>
</dbReference>
<dbReference type="AlphaFoldDB" id="A0A917S4W6"/>
<accession>A0A917S4W6</accession>
<dbReference type="InterPro" id="IPR018333">
    <property type="entry name" value="Squalene_cyclase"/>
</dbReference>
<reference evidence="7" key="1">
    <citation type="journal article" date="2014" name="Int. J. Syst. Evol. Microbiol.">
        <title>Complete genome sequence of Corynebacterium casei LMG S-19264T (=DSM 44701T), isolated from a smear-ripened cheese.</title>
        <authorList>
            <consortium name="US DOE Joint Genome Institute (JGI-PGF)"/>
            <person name="Walter F."/>
            <person name="Albersmeier A."/>
            <person name="Kalinowski J."/>
            <person name="Ruckert C."/>
        </authorList>
    </citation>
    <scope>NUCLEOTIDE SEQUENCE</scope>
    <source>
        <strain evidence="7">JCM 15325</strain>
    </source>
</reference>
<dbReference type="PANTHER" id="PTHR11764:SF20">
    <property type="entry name" value="LANOSTEROL SYNTHASE"/>
    <property type="match status" value="1"/>
</dbReference>
<dbReference type="InterPro" id="IPR032697">
    <property type="entry name" value="SQ_cyclase_N"/>
</dbReference>
<protein>
    <submittedName>
        <fullName evidence="7">Squalene--hopene cyclase</fullName>
    </submittedName>
</protein>
<evidence type="ECO:0000313" key="8">
    <source>
        <dbReference type="Proteomes" id="UP000654670"/>
    </source>
</evidence>
<dbReference type="InterPro" id="IPR032696">
    <property type="entry name" value="SQ_cyclase_C"/>
</dbReference>
<evidence type="ECO:0000256" key="4">
    <source>
        <dbReference type="ARBA" id="ARBA00023235"/>
    </source>
</evidence>
<evidence type="ECO:0000256" key="1">
    <source>
        <dbReference type="ARBA" id="ARBA00004999"/>
    </source>
</evidence>
<dbReference type="GO" id="GO:0005811">
    <property type="term" value="C:lipid droplet"/>
    <property type="evidence" value="ECO:0007669"/>
    <property type="project" value="InterPro"/>
</dbReference>
<evidence type="ECO:0000259" key="6">
    <source>
        <dbReference type="Pfam" id="PF13249"/>
    </source>
</evidence>
<dbReference type="GO" id="GO:0016866">
    <property type="term" value="F:intramolecular transferase activity"/>
    <property type="evidence" value="ECO:0007669"/>
    <property type="project" value="InterPro"/>
</dbReference>
<evidence type="ECO:0000313" key="7">
    <source>
        <dbReference type="EMBL" id="GGL54969.1"/>
    </source>
</evidence>
<gene>
    <name evidence="7" type="primary">sqhC</name>
    <name evidence="7" type="ORF">GCM10007968_18810</name>
</gene>
<dbReference type="GO" id="GO:0016104">
    <property type="term" value="P:triterpenoid biosynthetic process"/>
    <property type="evidence" value="ECO:0007669"/>
    <property type="project" value="InterPro"/>
</dbReference>
<dbReference type="NCBIfam" id="TIGR01787">
    <property type="entry name" value="squalene_cyclas"/>
    <property type="match status" value="1"/>
</dbReference>
<comment type="pathway">
    <text evidence="1">Secondary metabolite biosynthesis; hopanoid biosynthesis.</text>
</comment>
<evidence type="ECO:0000259" key="5">
    <source>
        <dbReference type="Pfam" id="PF13243"/>
    </source>
</evidence>
<dbReference type="Gene3D" id="1.50.10.20">
    <property type="match status" value="2"/>
</dbReference>
<feature type="domain" description="Squalene cyclase C-terminal" evidence="5">
    <location>
        <begin position="305"/>
        <end position="620"/>
    </location>
</feature>
<dbReference type="EMBL" id="BMOK01000007">
    <property type="protein sequence ID" value="GGL54969.1"/>
    <property type="molecule type" value="Genomic_DNA"/>
</dbReference>
<name>A0A917S4W6_9BACL</name>
<reference evidence="7" key="2">
    <citation type="submission" date="2020-09" db="EMBL/GenBank/DDBJ databases">
        <authorList>
            <person name="Sun Q."/>
            <person name="Ohkuma M."/>
        </authorList>
    </citation>
    <scope>NUCLEOTIDE SEQUENCE</scope>
    <source>
        <strain evidence="7">JCM 15325</strain>
    </source>
</reference>
<dbReference type="Pfam" id="PF13243">
    <property type="entry name" value="SQHop_cyclase_C"/>
    <property type="match status" value="1"/>
</dbReference>
<dbReference type="SUPFAM" id="SSF48239">
    <property type="entry name" value="Terpenoid cyclases/Protein prenyltransferases"/>
    <property type="match status" value="2"/>
</dbReference>
<comment type="caution">
    <text evidence="7">The sequence shown here is derived from an EMBL/GenBank/DDBJ whole genome shotgun (WGS) entry which is preliminary data.</text>
</comment>
<keyword evidence="4" id="KW-0413">Isomerase</keyword>
<proteinExistence type="inferred from homology"/>
<dbReference type="SFLD" id="SFLDG01016">
    <property type="entry name" value="Prenyltransferase_Like_2"/>
    <property type="match status" value="1"/>
</dbReference>
<dbReference type="InterPro" id="IPR002365">
    <property type="entry name" value="Terpene_synthase_CS"/>
</dbReference>
<keyword evidence="3" id="KW-0677">Repeat</keyword>
<evidence type="ECO:0000256" key="3">
    <source>
        <dbReference type="ARBA" id="ARBA00022737"/>
    </source>
</evidence>
<dbReference type="PANTHER" id="PTHR11764">
    <property type="entry name" value="TERPENE CYCLASE/MUTASE FAMILY MEMBER"/>
    <property type="match status" value="1"/>
</dbReference>
<dbReference type="RefSeq" id="WP_188802856.1">
    <property type="nucleotide sequence ID" value="NZ_BMOK01000007.1"/>
</dbReference>
<dbReference type="Proteomes" id="UP000654670">
    <property type="component" value="Unassembled WGS sequence"/>
</dbReference>
<comment type="similarity">
    <text evidence="2">Belongs to the terpene cyclase/mutase family.</text>
</comment>
<dbReference type="Pfam" id="PF13249">
    <property type="entry name" value="SQHop_cyclase_N"/>
    <property type="match status" value="1"/>
</dbReference>
<sequence length="624" mass="70389">MAADVSAEINRIVRLLLKEQLPDGSWNYPFETGIVTDCYFIILLRVLEIRDEALVQSLVERILKKQEKNGSWKLFHDETDGNLSATVEAYVALLHSGRLKMDDARIQAAKRFIRTKGGVRQTNTFTKIMLAILGQYDWSDLFQIPVEAILFPASFPVSFFDLSVFTRANFAPILILSDNRFSIKTSQSPDLSDLYTYRGTGADRPDIDPWQPVTDLVEHWAEVLAGQVDSAHRKALEQAEQYMLKRIEPDGTLECYFSATFLMIFALLARGYSKRDTVILRAVQGLTSMTCRIEGDIHVQYTTATVWNTALISCALQEAGMAHSSEIIRRANQYLLERQHTKFGDWSIHNSDARPGGWGFSNMNTINPDVDDTTAVLRSIRFAAREEGTFSQAWERGIKWLVSMQNSDGGWPAFEKEINKPYLAWLPIEQPEDILLDPSSPDLTGRVLNFFGNCTDLNIHDPLINRGINWLLHNQEKDGSWVGRWGICFIYGTWGAVTGMAAAGVPSEHSAVRRAAEWLRGIQNPDGGWGESCMSDLKKHYVPLRVSTRTHTAWALDALISSSAAVTPEIERGIQFLINAGVQPDWTANYPMGRGMAGAFYIHYHSYHLIWPLLALTRFQKKFG</sequence>
<dbReference type="PROSITE" id="PS01074">
    <property type="entry name" value="TERPENE_SYNTHASES"/>
    <property type="match status" value="1"/>
</dbReference>
<organism evidence="7 8">
    <name type="scientific">Sporolactobacillus putidus</name>
    <dbReference type="NCBI Taxonomy" id="492735"/>
    <lineage>
        <taxon>Bacteria</taxon>
        <taxon>Bacillati</taxon>
        <taxon>Bacillota</taxon>
        <taxon>Bacilli</taxon>
        <taxon>Bacillales</taxon>
        <taxon>Sporolactobacillaceae</taxon>
        <taxon>Sporolactobacillus</taxon>
    </lineage>
</organism>